<evidence type="ECO:0000313" key="2">
    <source>
        <dbReference type="Proteomes" id="UP000318103"/>
    </source>
</evidence>
<accession>A0A542UH81</accession>
<proteinExistence type="predicted"/>
<sequence>MSWWKRSRPHLCATIVEGLAIPQPFDLDAFCSSIAEQRGRPLYLIPLDGPADPEQPCGIWLGLDTADLVFYESCAADILKVQIVLHEIAHMLLGHVAPQLHPNEDTPQDEFSAISEHFTQLLARTGDAVNAVNQPGLPEIVRAEAARIRAAAARPAPGDAELGLSTDRILHLLGRTKFADRQEKEAETLATLILERASRNETISTSGGSADVLARLNDVLGHPGRRS</sequence>
<reference evidence="1 2" key="1">
    <citation type="submission" date="2019-06" db="EMBL/GenBank/DDBJ databases">
        <title>Sequencing the genomes of 1000 actinobacteria strains.</title>
        <authorList>
            <person name="Klenk H.-P."/>
        </authorList>
    </citation>
    <scope>NUCLEOTIDE SEQUENCE [LARGE SCALE GENOMIC DNA]</scope>
    <source>
        <strain evidence="1 2">DSM 41929</strain>
    </source>
</reference>
<dbReference type="AlphaFoldDB" id="A0A542UH81"/>
<dbReference type="OrthoDB" id="4144896at2"/>
<evidence type="ECO:0008006" key="3">
    <source>
        <dbReference type="Google" id="ProtNLM"/>
    </source>
</evidence>
<dbReference type="EMBL" id="VFNX01000001">
    <property type="protein sequence ID" value="TQK98411.1"/>
    <property type="molecule type" value="Genomic_DNA"/>
</dbReference>
<organism evidence="1 2">
    <name type="scientific">Streptomyces puniciscabiei</name>
    <dbReference type="NCBI Taxonomy" id="164348"/>
    <lineage>
        <taxon>Bacteria</taxon>
        <taxon>Bacillati</taxon>
        <taxon>Actinomycetota</taxon>
        <taxon>Actinomycetes</taxon>
        <taxon>Kitasatosporales</taxon>
        <taxon>Streptomycetaceae</taxon>
        <taxon>Streptomyces</taxon>
    </lineage>
</organism>
<name>A0A542UH81_9ACTN</name>
<evidence type="ECO:0000313" key="1">
    <source>
        <dbReference type="EMBL" id="TQK98411.1"/>
    </source>
</evidence>
<keyword evidence="2" id="KW-1185">Reference proteome</keyword>
<gene>
    <name evidence="1" type="ORF">FB563_3437</name>
</gene>
<dbReference type="RefSeq" id="WP_055704506.1">
    <property type="nucleotide sequence ID" value="NZ_JBPJFI010000001.1"/>
</dbReference>
<dbReference type="Proteomes" id="UP000318103">
    <property type="component" value="Unassembled WGS sequence"/>
</dbReference>
<protein>
    <recommendedName>
        <fullName evidence="3">IrrE N-terminal-like domain-containing protein</fullName>
    </recommendedName>
</protein>
<comment type="caution">
    <text evidence="1">The sequence shown here is derived from an EMBL/GenBank/DDBJ whole genome shotgun (WGS) entry which is preliminary data.</text>
</comment>